<comment type="caution">
    <text evidence="2">The sequence shown here is derived from an EMBL/GenBank/DDBJ whole genome shotgun (WGS) entry which is preliminary data.</text>
</comment>
<dbReference type="GeneID" id="31359328"/>
<feature type="region of interest" description="Disordered" evidence="1">
    <location>
        <begin position="128"/>
        <end position="156"/>
    </location>
</feature>
<proteinExistence type="predicted"/>
<dbReference type="RefSeq" id="XP_020435170.1">
    <property type="nucleotide sequence ID" value="XM_020574756.1"/>
</dbReference>
<evidence type="ECO:0000256" key="1">
    <source>
        <dbReference type="SAM" id="MobiDB-lite"/>
    </source>
</evidence>
<feature type="compositionally biased region" description="Low complexity" evidence="1">
    <location>
        <begin position="27"/>
        <end position="47"/>
    </location>
</feature>
<dbReference type="Proteomes" id="UP000001396">
    <property type="component" value="Unassembled WGS sequence"/>
</dbReference>
<organism evidence="2 3">
    <name type="scientific">Heterostelium pallidum (strain ATCC 26659 / Pp 5 / PN500)</name>
    <name type="common">Cellular slime mold</name>
    <name type="synonym">Polysphondylium pallidum</name>
    <dbReference type="NCBI Taxonomy" id="670386"/>
    <lineage>
        <taxon>Eukaryota</taxon>
        <taxon>Amoebozoa</taxon>
        <taxon>Evosea</taxon>
        <taxon>Eumycetozoa</taxon>
        <taxon>Dictyostelia</taxon>
        <taxon>Acytosteliales</taxon>
        <taxon>Acytosteliaceae</taxon>
        <taxon>Heterostelium</taxon>
    </lineage>
</organism>
<keyword evidence="3" id="KW-1185">Reference proteome</keyword>
<sequence>MDNFFKKLEEDIEGLKQRVEALEKKGTTTAPTTTTTTTTAAATTSAAVNEEVEKASTTAADTTAAVTQEATGNPISNFKSNVTTDVKKDVNTLTDSVKQNLNIGNQTAETQPAQAPQSSLKSELITMLGGTPNTNAAAPQPKSTKSIGARLGGFLN</sequence>
<feature type="compositionally biased region" description="Polar residues" evidence="1">
    <location>
        <begin position="131"/>
        <end position="146"/>
    </location>
</feature>
<accession>D3B6T3</accession>
<feature type="region of interest" description="Disordered" evidence="1">
    <location>
        <begin position="24"/>
        <end position="47"/>
    </location>
</feature>
<evidence type="ECO:0000313" key="2">
    <source>
        <dbReference type="EMBL" id="EFA83053.1"/>
    </source>
</evidence>
<dbReference type="AlphaFoldDB" id="D3B6T3"/>
<reference evidence="2 3" key="1">
    <citation type="journal article" date="2011" name="Genome Res.">
        <title>Phylogeny-wide analysis of social amoeba genomes highlights ancient origins for complex intercellular communication.</title>
        <authorList>
            <person name="Heidel A.J."/>
            <person name="Lawal H.M."/>
            <person name="Felder M."/>
            <person name="Schilde C."/>
            <person name="Helps N.R."/>
            <person name="Tunggal B."/>
            <person name="Rivero F."/>
            <person name="John U."/>
            <person name="Schleicher M."/>
            <person name="Eichinger L."/>
            <person name="Platzer M."/>
            <person name="Noegel A.A."/>
            <person name="Schaap P."/>
            <person name="Gloeckner G."/>
        </authorList>
    </citation>
    <scope>NUCLEOTIDE SEQUENCE [LARGE SCALE GENOMIC DNA]</scope>
    <source>
        <strain evidence="3">ATCC 26659 / Pp 5 / PN500</strain>
    </source>
</reference>
<name>D3B6T3_HETP5</name>
<protein>
    <submittedName>
        <fullName evidence="2">Uncharacterized protein</fullName>
    </submittedName>
</protein>
<evidence type="ECO:0000313" key="3">
    <source>
        <dbReference type="Proteomes" id="UP000001396"/>
    </source>
</evidence>
<dbReference type="EMBL" id="ADBJ01000017">
    <property type="protein sequence ID" value="EFA83053.1"/>
    <property type="molecule type" value="Genomic_DNA"/>
</dbReference>
<gene>
    <name evidence="2" type="ORF">PPL_03841</name>
</gene>
<dbReference type="InParanoid" id="D3B6T3"/>